<name>A0A7Z2ZMF0_9BACL</name>
<sequence length="141" mass="16191">MDTITQRFHQALQAFKRSSESDILNKMQAQITPPQIFMLYYINKLGGCKLTQLAEKMEVKPSAVTVMIDRLEKSGYVTRSHDTVDRRAILVEATPAGKEVLEKAIQERNEIIGHYLSRLEQEEARILTELLEKMMGIEPQK</sequence>
<evidence type="ECO:0000256" key="1">
    <source>
        <dbReference type="ARBA" id="ARBA00023015"/>
    </source>
</evidence>
<protein>
    <submittedName>
        <fullName evidence="5">MarR family transcriptional regulator</fullName>
    </submittedName>
</protein>
<keyword evidence="2" id="KW-0238">DNA-binding</keyword>
<keyword evidence="1" id="KW-0805">Transcription regulation</keyword>
<dbReference type="PRINTS" id="PR00598">
    <property type="entry name" value="HTHMARR"/>
</dbReference>
<reference evidence="5 6" key="1">
    <citation type="submission" date="2020-04" db="EMBL/GenBank/DDBJ databases">
        <title>Genome sequencing of novel species.</title>
        <authorList>
            <person name="Heo J."/>
            <person name="Kim S.-J."/>
            <person name="Kim J.-S."/>
            <person name="Hong S.-B."/>
            <person name="Kwon S.-W."/>
        </authorList>
    </citation>
    <scope>NUCLEOTIDE SEQUENCE [LARGE SCALE GENOMIC DNA]</scope>
    <source>
        <strain evidence="5 6">MFER-1</strain>
    </source>
</reference>
<feature type="domain" description="HTH marR-type" evidence="4">
    <location>
        <begin position="1"/>
        <end position="136"/>
    </location>
</feature>
<organism evidence="5 6">
    <name type="scientific">Cohnella herbarum</name>
    <dbReference type="NCBI Taxonomy" id="2728023"/>
    <lineage>
        <taxon>Bacteria</taxon>
        <taxon>Bacillati</taxon>
        <taxon>Bacillota</taxon>
        <taxon>Bacilli</taxon>
        <taxon>Bacillales</taxon>
        <taxon>Paenibacillaceae</taxon>
        <taxon>Cohnella</taxon>
    </lineage>
</organism>
<dbReference type="Proteomes" id="UP000502248">
    <property type="component" value="Chromosome"/>
</dbReference>
<dbReference type="PANTHER" id="PTHR42756:SF1">
    <property type="entry name" value="TRANSCRIPTIONAL REPRESSOR OF EMRAB OPERON"/>
    <property type="match status" value="1"/>
</dbReference>
<dbReference type="Gene3D" id="1.10.10.10">
    <property type="entry name" value="Winged helix-like DNA-binding domain superfamily/Winged helix DNA-binding domain"/>
    <property type="match status" value="1"/>
</dbReference>
<evidence type="ECO:0000256" key="3">
    <source>
        <dbReference type="ARBA" id="ARBA00023163"/>
    </source>
</evidence>
<dbReference type="SMART" id="SM00347">
    <property type="entry name" value="HTH_MARR"/>
    <property type="match status" value="1"/>
</dbReference>
<dbReference type="InterPro" id="IPR036390">
    <property type="entry name" value="WH_DNA-bd_sf"/>
</dbReference>
<keyword evidence="6" id="KW-1185">Reference proteome</keyword>
<keyword evidence="3" id="KW-0804">Transcription</keyword>
<dbReference type="AlphaFoldDB" id="A0A7Z2ZMF0"/>
<evidence type="ECO:0000259" key="4">
    <source>
        <dbReference type="PROSITE" id="PS50995"/>
    </source>
</evidence>
<accession>A0A7Z2ZMF0</accession>
<dbReference type="RefSeq" id="WP_169281180.1">
    <property type="nucleotide sequence ID" value="NZ_CP051680.1"/>
</dbReference>
<dbReference type="SUPFAM" id="SSF46785">
    <property type="entry name" value="Winged helix' DNA-binding domain"/>
    <property type="match status" value="1"/>
</dbReference>
<dbReference type="Pfam" id="PF01047">
    <property type="entry name" value="MarR"/>
    <property type="match status" value="1"/>
</dbReference>
<dbReference type="PROSITE" id="PS50995">
    <property type="entry name" value="HTH_MARR_2"/>
    <property type="match status" value="1"/>
</dbReference>
<evidence type="ECO:0000313" key="6">
    <source>
        <dbReference type="Proteomes" id="UP000502248"/>
    </source>
</evidence>
<proteinExistence type="predicted"/>
<evidence type="ECO:0000256" key="2">
    <source>
        <dbReference type="ARBA" id="ARBA00023125"/>
    </source>
</evidence>
<dbReference type="GO" id="GO:0003700">
    <property type="term" value="F:DNA-binding transcription factor activity"/>
    <property type="evidence" value="ECO:0007669"/>
    <property type="project" value="InterPro"/>
</dbReference>
<dbReference type="EMBL" id="CP051680">
    <property type="protein sequence ID" value="QJD84904.1"/>
    <property type="molecule type" value="Genomic_DNA"/>
</dbReference>
<dbReference type="KEGG" id="cheb:HH215_18105"/>
<dbReference type="InterPro" id="IPR000835">
    <property type="entry name" value="HTH_MarR-typ"/>
</dbReference>
<evidence type="ECO:0000313" key="5">
    <source>
        <dbReference type="EMBL" id="QJD84904.1"/>
    </source>
</evidence>
<dbReference type="PANTHER" id="PTHR42756">
    <property type="entry name" value="TRANSCRIPTIONAL REGULATOR, MARR"/>
    <property type="match status" value="1"/>
</dbReference>
<dbReference type="GO" id="GO:0003677">
    <property type="term" value="F:DNA binding"/>
    <property type="evidence" value="ECO:0007669"/>
    <property type="project" value="UniProtKB-KW"/>
</dbReference>
<gene>
    <name evidence="5" type="ORF">HH215_18105</name>
</gene>
<dbReference type="InterPro" id="IPR036388">
    <property type="entry name" value="WH-like_DNA-bd_sf"/>
</dbReference>